<evidence type="ECO:0000256" key="1">
    <source>
        <dbReference type="SAM" id="Phobius"/>
    </source>
</evidence>
<keyword evidence="3" id="KW-1185">Reference proteome</keyword>
<reference evidence="2 3" key="1">
    <citation type="submission" date="2020-07" db="EMBL/GenBank/DDBJ databases">
        <title>Sequencing the genomes of 1000 actinobacteria strains.</title>
        <authorList>
            <person name="Klenk H.-P."/>
        </authorList>
    </citation>
    <scope>NUCLEOTIDE SEQUENCE [LARGE SCALE GENOMIC DNA]</scope>
    <source>
        <strain evidence="2 3">DSM 19970</strain>
    </source>
</reference>
<protein>
    <recommendedName>
        <fullName evidence="4">SAF domain-containing protein</fullName>
    </recommendedName>
</protein>
<keyword evidence="1" id="KW-1133">Transmembrane helix</keyword>
<evidence type="ECO:0000313" key="2">
    <source>
        <dbReference type="EMBL" id="NYI40808.1"/>
    </source>
</evidence>
<dbReference type="EMBL" id="JACBZO010000001">
    <property type="protein sequence ID" value="NYI40808.1"/>
    <property type="molecule type" value="Genomic_DNA"/>
</dbReference>
<dbReference type="OrthoDB" id="5192391at2"/>
<feature type="transmembrane region" description="Helical" evidence="1">
    <location>
        <begin position="20"/>
        <end position="38"/>
    </location>
</feature>
<dbReference type="AlphaFoldDB" id="A0A7Y9ZAS4"/>
<sequence>MVDAPVAGRLRRPGWRDPRLLIGLLLMAISVTAVTAVVRSADETSPYFAVRSTLTPGSVVTRDDVRVVRVRLDGGDYVAAGEEPWGKVVTRVVGKGELLPSAALAAADDFDARTIAVRTSLPLADGIDAGSVVDVYLTSDGAAPKTSVVARGLTVEAVEHGGGSFSGATIETVYVVVPPGGIEDLLDALASGGGISVVGLAGGGA</sequence>
<keyword evidence="1" id="KW-0472">Membrane</keyword>
<name>A0A7Y9ZAS4_9MICO</name>
<evidence type="ECO:0000313" key="3">
    <source>
        <dbReference type="Proteomes" id="UP000547973"/>
    </source>
</evidence>
<accession>A0A7Y9ZAS4</accession>
<organism evidence="2 3">
    <name type="scientific">Demequina lutea</name>
    <dbReference type="NCBI Taxonomy" id="431489"/>
    <lineage>
        <taxon>Bacteria</taxon>
        <taxon>Bacillati</taxon>
        <taxon>Actinomycetota</taxon>
        <taxon>Actinomycetes</taxon>
        <taxon>Micrococcales</taxon>
        <taxon>Demequinaceae</taxon>
        <taxon>Demequina</taxon>
    </lineage>
</organism>
<comment type="caution">
    <text evidence="2">The sequence shown here is derived from an EMBL/GenBank/DDBJ whole genome shotgun (WGS) entry which is preliminary data.</text>
</comment>
<evidence type="ECO:0008006" key="4">
    <source>
        <dbReference type="Google" id="ProtNLM"/>
    </source>
</evidence>
<proteinExistence type="predicted"/>
<gene>
    <name evidence="2" type="ORF">BKA03_000927</name>
</gene>
<dbReference type="RefSeq" id="WP_062076069.1">
    <property type="nucleotide sequence ID" value="NZ_BBRC01000016.1"/>
</dbReference>
<keyword evidence="1" id="KW-0812">Transmembrane</keyword>
<dbReference type="Proteomes" id="UP000547973">
    <property type="component" value="Unassembled WGS sequence"/>
</dbReference>